<evidence type="ECO:0000259" key="12">
    <source>
        <dbReference type="SMART" id="SM00845"/>
    </source>
</evidence>
<dbReference type="InterPro" id="IPR006075">
    <property type="entry name" value="Asn/Gln-tRNA_Trfase_suB/E_cat"/>
</dbReference>
<dbReference type="Pfam" id="PF02934">
    <property type="entry name" value="GatB_N"/>
    <property type="match status" value="1"/>
</dbReference>
<dbReference type="GO" id="GO:0016740">
    <property type="term" value="F:transferase activity"/>
    <property type="evidence" value="ECO:0007669"/>
    <property type="project" value="UniProtKB-KW"/>
</dbReference>
<evidence type="ECO:0000256" key="2">
    <source>
        <dbReference type="ARBA" id="ARBA00011123"/>
    </source>
</evidence>
<proteinExistence type="inferred from homology"/>
<dbReference type="Pfam" id="PF02637">
    <property type="entry name" value="GatB_Yqey"/>
    <property type="match status" value="1"/>
</dbReference>
<comment type="catalytic activity">
    <reaction evidence="9 11">
        <text>L-aspartyl-tRNA(Asn) + L-glutamine + ATP + H2O = L-asparaginyl-tRNA(Asn) + L-glutamate + ADP + phosphate + 2 H(+)</text>
        <dbReference type="Rhea" id="RHEA:14513"/>
        <dbReference type="Rhea" id="RHEA-COMP:9674"/>
        <dbReference type="Rhea" id="RHEA-COMP:9677"/>
        <dbReference type="ChEBI" id="CHEBI:15377"/>
        <dbReference type="ChEBI" id="CHEBI:15378"/>
        <dbReference type="ChEBI" id="CHEBI:29985"/>
        <dbReference type="ChEBI" id="CHEBI:30616"/>
        <dbReference type="ChEBI" id="CHEBI:43474"/>
        <dbReference type="ChEBI" id="CHEBI:58359"/>
        <dbReference type="ChEBI" id="CHEBI:78515"/>
        <dbReference type="ChEBI" id="CHEBI:78516"/>
        <dbReference type="ChEBI" id="CHEBI:456216"/>
    </reaction>
</comment>
<keyword evidence="6 11" id="KW-0067">ATP-binding</keyword>
<keyword evidence="14" id="KW-1185">Reference proteome</keyword>
<dbReference type="HAMAP" id="MF_00121">
    <property type="entry name" value="GatB"/>
    <property type="match status" value="1"/>
</dbReference>
<dbReference type="FunFam" id="1.10.10.410:FF:000001">
    <property type="entry name" value="Aspartyl/glutamyl-tRNA(Asn/Gln) amidotransferase subunit B"/>
    <property type="match status" value="1"/>
</dbReference>
<protein>
    <recommendedName>
        <fullName evidence="3 11">Aspartyl/glutamyl-tRNA(Asn/Gln) amidotransferase subunit B</fullName>
        <shortName evidence="11">Asp/Glu-ADT subunit B</shortName>
        <ecNumber evidence="11">6.3.5.-</ecNumber>
    </recommendedName>
</protein>
<evidence type="ECO:0000256" key="7">
    <source>
        <dbReference type="ARBA" id="ARBA00022917"/>
    </source>
</evidence>
<organism evidence="13 14">
    <name type="scientific">Thermoflavifilum thermophilum</name>
    <dbReference type="NCBI Taxonomy" id="1393122"/>
    <lineage>
        <taxon>Bacteria</taxon>
        <taxon>Pseudomonadati</taxon>
        <taxon>Bacteroidota</taxon>
        <taxon>Chitinophagia</taxon>
        <taxon>Chitinophagales</taxon>
        <taxon>Chitinophagaceae</taxon>
        <taxon>Thermoflavifilum</taxon>
    </lineage>
</organism>
<evidence type="ECO:0000256" key="9">
    <source>
        <dbReference type="ARBA" id="ARBA00047380"/>
    </source>
</evidence>
<feature type="domain" description="Asn/Gln amidotransferase" evidence="12">
    <location>
        <begin position="329"/>
        <end position="480"/>
    </location>
</feature>
<evidence type="ECO:0000313" key="14">
    <source>
        <dbReference type="Proteomes" id="UP000199537"/>
    </source>
</evidence>
<dbReference type="SUPFAM" id="SSF89095">
    <property type="entry name" value="GatB/YqeY motif"/>
    <property type="match status" value="1"/>
</dbReference>
<dbReference type="Proteomes" id="UP000199537">
    <property type="component" value="Unassembled WGS sequence"/>
</dbReference>
<dbReference type="PROSITE" id="PS01234">
    <property type="entry name" value="GATB"/>
    <property type="match status" value="1"/>
</dbReference>
<dbReference type="SMART" id="SM00845">
    <property type="entry name" value="GatB_Yqey"/>
    <property type="match status" value="1"/>
</dbReference>
<dbReference type="Gene3D" id="1.10.10.410">
    <property type="match status" value="1"/>
</dbReference>
<dbReference type="GO" id="GO:0050567">
    <property type="term" value="F:glutaminyl-tRNA synthase (glutamine-hydrolyzing) activity"/>
    <property type="evidence" value="ECO:0007669"/>
    <property type="project" value="UniProtKB-UniRule"/>
</dbReference>
<dbReference type="InterPro" id="IPR017958">
    <property type="entry name" value="Gln-tRNA_amidoTrfase_suB_CS"/>
</dbReference>
<dbReference type="OrthoDB" id="9804078at2"/>
<evidence type="ECO:0000256" key="10">
    <source>
        <dbReference type="ARBA" id="ARBA00047913"/>
    </source>
</evidence>
<dbReference type="InterPro" id="IPR018027">
    <property type="entry name" value="Asn/Gln_amidotransferase"/>
</dbReference>
<evidence type="ECO:0000256" key="8">
    <source>
        <dbReference type="ARBA" id="ARBA00024799"/>
    </source>
</evidence>
<dbReference type="GO" id="GO:0006412">
    <property type="term" value="P:translation"/>
    <property type="evidence" value="ECO:0007669"/>
    <property type="project" value="UniProtKB-UniRule"/>
</dbReference>
<dbReference type="InterPro" id="IPR003789">
    <property type="entry name" value="Asn/Gln_tRNA_amidoTrase-B-like"/>
</dbReference>
<dbReference type="InterPro" id="IPR014746">
    <property type="entry name" value="Gln_synth/guanido_kin_cat_dom"/>
</dbReference>
<evidence type="ECO:0000256" key="1">
    <source>
        <dbReference type="ARBA" id="ARBA00005306"/>
    </source>
</evidence>
<comment type="catalytic activity">
    <reaction evidence="10 11">
        <text>L-glutamyl-tRNA(Gln) + L-glutamine + ATP + H2O = L-glutaminyl-tRNA(Gln) + L-glutamate + ADP + phosphate + H(+)</text>
        <dbReference type="Rhea" id="RHEA:17521"/>
        <dbReference type="Rhea" id="RHEA-COMP:9681"/>
        <dbReference type="Rhea" id="RHEA-COMP:9684"/>
        <dbReference type="ChEBI" id="CHEBI:15377"/>
        <dbReference type="ChEBI" id="CHEBI:15378"/>
        <dbReference type="ChEBI" id="CHEBI:29985"/>
        <dbReference type="ChEBI" id="CHEBI:30616"/>
        <dbReference type="ChEBI" id="CHEBI:43474"/>
        <dbReference type="ChEBI" id="CHEBI:58359"/>
        <dbReference type="ChEBI" id="CHEBI:78520"/>
        <dbReference type="ChEBI" id="CHEBI:78521"/>
        <dbReference type="ChEBI" id="CHEBI:456216"/>
    </reaction>
</comment>
<evidence type="ECO:0000256" key="3">
    <source>
        <dbReference type="ARBA" id="ARBA00016923"/>
    </source>
</evidence>
<comment type="function">
    <text evidence="8 11">Allows the formation of correctly charged Asn-tRNA(Asn) or Gln-tRNA(Gln) through the transamidation of misacylated Asp-tRNA(Asn) or Glu-tRNA(Gln) in organisms which lack either or both of asparaginyl-tRNA or glutaminyl-tRNA synthetases. The reaction takes place in the presence of glutamine and ATP through an activated phospho-Asp-tRNA(Asn) or phospho-Glu-tRNA(Gln).</text>
</comment>
<dbReference type="GO" id="GO:0050566">
    <property type="term" value="F:asparaginyl-tRNA synthase (glutamine-hydrolyzing) activity"/>
    <property type="evidence" value="ECO:0007669"/>
    <property type="project" value="RHEA"/>
</dbReference>
<reference evidence="14" key="1">
    <citation type="submission" date="2016-10" db="EMBL/GenBank/DDBJ databases">
        <authorList>
            <person name="Varghese N."/>
            <person name="Submissions S."/>
        </authorList>
    </citation>
    <scope>NUCLEOTIDE SEQUENCE [LARGE SCALE GENOMIC DNA]</scope>
    <source>
        <strain evidence="14">DSM 14807</strain>
    </source>
</reference>
<dbReference type="EMBL" id="FPCJ01000001">
    <property type="protein sequence ID" value="SFV32097.1"/>
    <property type="molecule type" value="Genomic_DNA"/>
</dbReference>
<comment type="subunit">
    <text evidence="2 11">Heterotrimer of A, B and C subunits.</text>
</comment>
<dbReference type="AlphaFoldDB" id="A0A1I7NBP4"/>
<evidence type="ECO:0000256" key="5">
    <source>
        <dbReference type="ARBA" id="ARBA00022741"/>
    </source>
</evidence>
<gene>
    <name evidence="11" type="primary">gatB</name>
    <name evidence="13" type="ORF">SAMN05660895_1247</name>
</gene>
<dbReference type="GO" id="GO:0005524">
    <property type="term" value="F:ATP binding"/>
    <property type="evidence" value="ECO:0007669"/>
    <property type="project" value="UniProtKB-KW"/>
</dbReference>
<keyword evidence="5 11" id="KW-0547">Nucleotide-binding</keyword>
<dbReference type="NCBIfam" id="NF004014">
    <property type="entry name" value="PRK05477.1-4"/>
    <property type="match status" value="1"/>
</dbReference>
<dbReference type="InterPro" id="IPR023168">
    <property type="entry name" value="GatB_Yqey_C_2"/>
</dbReference>
<dbReference type="PANTHER" id="PTHR11659">
    <property type="entry name" value="GLUTAMYL-TRNA GLN AMIDOTRANSFERASE SUBUNIT B MITOCHONDRIAL AND PROKARYOTIC PET112-RELATED"/>
    <property type="match status" value="1"/>
</dbReference>
<evidence type="ECO:0000256" key="11">
    <source>
        <dbReference type="HAMAP-Rule" id="MF_00121"/>
    </source>
</evidence>
<dbReference type="NCBIfam" id="NF004012">
    <property type="entry name" value="PRK05477.1-2"/>
    <property type="match status" value="1"/>
</dbReference>
<dbReference type="InterPro" id="IPR017959">
    <property type="entry name" value="Asn/Gln-tRNA_amidoTrfase_suB/E"/>
</dbReference>
<evidence type="ECO:0000256" key="4">
    <source>
        <dbReference type="ARBA" id="ARBA00022598"/>
    </source>
</evidence>
<dbReference type="EC" id="6.3.5.-" evidence="11"/>
<evidence type="ECO:0000256" key="6">
    <source>
        <dbReference type="ARBA" id="ARBA00022840"/>
    </source>
</evidence>
<dbReference type="STRING" id="1393122.SAMN05660895_1247"/>
<name>A0A1I7NBP4_9BACT</name>
<dbReference type="InterPro" id="IPR004413">
    <property type="entry name" value="GatB"/>
</dbReference>
<comment type="similarity">
    <text evidence="1 11">Belongs to the GatB/GatE family. GatB subfamily.</text>
</comment>
<keyword evidence="7 11" id="KW-0648">Protein biosynthesis</keyword>
<keyword evidence="4 11" id="KW-0436">Ligase</keyword>
<accession>A0A1I7NBP4</accession>
<dbReference type="NCBIfam" id="TIGR00133">
    <property type="entry name" value="gatB"/>
    <property type="match status" value="1"/>
</dbReference>
<keyword evidence="13" id="KW-0808">Transferase</keyword>
<dbReference type="SUPFAM" id="SSF55931">
    <property type="entry name" value="Glutamine synthetase/guanido kinase"/>
    <property type="match status" value="1"/>
</dbReference>
<evidence type="ECO:0000313" key="13">
    <source>
        <dbReference type="EMBL" id="SFV32097.1"/>
    </source>
</evidence>
<sequence length="481" mass="54099">MEWEAVIGLELHVQLLTASKLFSADAADFTTEPNTHISAISLAHPGTLPRLNRKAIEQAVKLGLACHAEITRINYFDRKNYFYPDLPKGYQITQHHTPICKGGYLTIYVEHASGMVRKTIRIHHMHLEEDAGKLLHREHHAWVDFNRAGVPLLEIVTEPDLHSPEEAAACLTALRRLVRYLGVSDGNMEEGSLRCDVNVSVRPAGTQTLGTKVEIKNLNSVRFVRKALEYEINRQITELEQGIPIAQHTRGYDEQRNITYPQRQKEMAHDYRYFPEPDLAPFVITDSMLGSIHQQMPPSQELLMDTYQNELGLGFSEAWQLTESPATVQFFTENLRLLSPAAAKTIANWLLGPIRAYLNSHPLQEPAGHLTPGQLAELIQLIENGTTTFTAAAQQLLPPLLEGTPLSPAQLAEQLGLHNQPDKQELLACVDEILHAMPDKIKQYRSGKKGLLGYFVGEVMKKTQGKANPQLIHELIRERLK</sequence>